<keyword evidence="5" id="KW-1185">Reference proteome</keyword>
<dbReference type="Pfam" id="PF13424">
    <property type="entry name" value="TPR_12"/>
    <property type="match status" value="2"/>
</dbReference>
<dbReference type="Gene3D" id="1.25.40.10">
    <property type="entry name" value="Tetratricopeptide repeat domain"/>
    <property type="match status" value="2"/>
</dbReference>
<organism evidence="4 5">
    <name type="scientific">Hymenobacter terrestris</name>
    <dbReference type="NCBI Taxonomy" id="2748310"/>
    <lineage>
        <taxon>Bacteria</taxon>
        <taxon>Pseudomonadati</taxon>
        <taxon>Bacteroidota</taxon>
        <taxon>Cytophagia</taxon>
        <taxon>Cytophagales</taxon>
        <taxon>Hymenobacteraceae</taxon>
        <taxon>Hymenobacter</taxon>
    </lineage>
</organism>
<accession>A0ABX2Q002</accession>
<dbReference type="InterPro" id="IPR024983">
    <property type="entry name" value="CHAT_dom"/>
</dbReference>
<name>A0ABX2Q002_9BACT</name>
<protein>
    <submittedName>
        <fullName evidence="4">CHAT domain-containing protein</fullName>
    </submittedName>
</protein>
<sequence length="920" mass="101643">MSCFPGNALNCLPVLRRHLLALAVVLALLGGRQAWGQANSASRINSLNRQVHRYIYYNAARYEQGVRLAEQTVEAARQALGEHHRSYVTSLNNLAVLYTLVGRYAEAEPLLKVGLGVRKQAFEQHSGVMGFDYDAVLYAVTLDNLADHYRIMGRLEEAERIGKELIAVSRRTFNRYPLMVVINHISHLESFAHIYLEQGRNAEAAVICEEIMAVEKRYGFRLLFPARHRSSLSNLAVVYEHLGRLQEATALHMRAVAIARKNRRKHPDKYANSLRVLATNYELTRRYAGAEPLIKEVLAIYEQTFGPHHPYYAAVLNDLSSIYALTGRYAAAEAASAQGNAIWLNLLRRTLPGLSEREKQQFLATISRDTERYHSLLAQQVAPASEGTARAYDQVLFTKGLLLATTAGLERRLRASEDTTVIRSFKHWQTLKRQLATAYSLPLAQQQKRGLDPVRLDSLANELERSLTVGSAAFRREAGMPTTTQQQVQQALKSGEVAVELVRYRWFRRSFTDTIYYSAYITTPTSAAPQLVVLKNGNELEQRAMQAYRRLHHTPVRTWGSLSVSSTRGPADAKSLYETYWGPIARAIPPGTSTVYLSADGVYLQLNLATLQNPATGRYLLDELDLRLVGSTRDLLRSPQPDTSPSSRPAHAVLVGDPAFRIKNLPANPPEPAPGALPPATFTAALPVASATPRSTYSRSDYWLAAGEVSPLPGTARELAALDSLLRAANWPNQQLVGAAATEENVRQVRRPRVLHLATHGFFLAAAPVGKGPPDAVKGELANDAMLRAGLLLAGVSNFRDAPSKPDTEDGILTAYEASLLDLQGTELVVLSACETGLGQVQAGEGVYGLQRGFTVAGARTLMMSLWKVDDAVTQELMTTFYRFWLAGSSKRAALLAAQQQVRKQHPEPYYWGAFVLVGE</sequence>
<evidence type="ECO:0000256" key="1">
    <source>
        <dbReference type="ARBA" id="ARBA00022737"/>
    </source>
</evidence>
<proteinExistence type="predicted"/>
<keyword evidence="1" id="KW-0677">Repeat</keyword>
<dbReference type="InterPro" id="IPR011990">
    <property type="entry name" value="TPR-like_helical_dom_sf"/>
</dbReference>
<dbReference type="SUPFAM" id="SSF48452">
    <property type="entry name" value="TPR-like"/>
    <property type="match status" value="3"/>
</dbReference>
<dbReference type="PANTHER" id="PTHR45641">
    <property type="entry name" value="TETRATRICOPEPTIDE REPEAT PROTEIN (AFU_ORTHOLOGUE AFUA_6G03870)"/>
    <property type="match status" value="1"/>
</dbReference>
<reference evidence="4 5" key="1">
    <citation type="submission" date="2020-05" db="EMBL/GenBank/DDBJ databases">
        <title>Hymenobacter terrestris sp. nov. and Hymenobacter lapidiphilus sp. nov., isolated from regoliths in Antarctica.</title>
        <authorList>
            <person name="Sedlacek I."/>
            <person name="Pantucek R."/>
            <person name="Zeman M."/>
            <person name="Holochova P."/>
            <person name="Kralova S."/>
            <person name="Stankova E."/>
            <person name="Sedo O."/>
            <person name="Micenkova L."/>
            <person name="Svec P."/>
            <person name="Gupta V."/>
            <person name="Sood U."/>
            <person name="Korpole U.S."/>
            <person name="Lal R."/>
        </authorList>
    </citation>
    <scope>NUCLEOTIDE SEQUENCE [LARGE SCALE GENOMIC DNA]</scope>
    <source>
        <strain evidence="4 5">P5252</strain>
    </source>
</reference>
<dbReference type="Pfam" id="PF12770">
    <property type="entry name" value="CHAT"/>
    <property type="match status" value="1"/>
</dbReference>
<dbReference type="EMBL" id="JABKAV010000009">
    <property type="protein sequence ID" value="NVO84265.1"/>
    <property type="molecule type" value="Genomic_DNA"/>
</dbReference>
<gene>
    <name evidence="4" type="ORF">HW556_05175</name>
</gene>
<evidence type="ECO:0000313" key="5">
    <source>
        <dbReference type="Proteomes" id="UP000626554"/>
    </source>
</evidence>
<dbReference type="RefSeq" id="WP_176898617.1">
    <property type="nucleotide sequence ID" value="NZ_JABKAV010000009.1"/>
</dbReference>
<evidence type="ECO:0000313" key="4">
    <source>
        <dbReference type="EMBL" id="NVO84265.1"/>
    </source>
</evidence>
<comment type="caution">
    <text evidence="4">The sequence shown here is derived from an EMBL/GenBank/DDBJ whole genome shotgun (WGS) entry which is preliminary data.</text>
</comment>
<dbReference type="Pfam" id="PF13374">
    <property type="entry name" value="TPR_10"/>
    <property type="match status" value="1"/>
</dbReference>
<feature type="domain" description="CHAT" evidence="3">
    <location>
        <begin position="572"/>
        <end position="920"/>
    </location>
</feature>
<keyword evidence="2" id="KW-0802">TPR repeat</keyword>
<evidence type="ECO:0000259" key="3">
    <source>
        <dbReference type="Pfam" id="PF12770"/>
    </source>
</evidence>
<dbReference type="Proteomes" id="UP000626554">
    <property type="component" value="Unassembled WGS sequence"/>
</dbReference>
<dbReference type="SMART" id="SM00028">
    <property type="entry name" value="TPR"/>
    <property type="match status" value="5"/>
</dbReference>
<dbReference type="InterPro" id="IPR019734">
    <property type="entry name" value="TPR_rpt"/>
</dbReference>
<dbReference type="PANTHER" id="PTHR45641:SF19">
    <property type="entry name" value="NEPHROCYSTIN-3"/>
    <property type="match status" value="1"/>
</dbReference>
<evidence type="ECO:0000256" key="2">
    <source>
        <dbReference type="ARBA" id="ARBA00022803"/>
    </source>
</evidence>